<evidence type="ECO:0000256" key="1">
    <source>
        <dbReference type="ARBA" id="ARBA00022729"/>
    </source>
</evidence>
<accession>A0A1K2HRL9</accession>
<reference evidence="8 9" key="1">
    <citation type="submission" date="2016-11" db="EMBL/GenBank/DDBJ databases">
        <authorList>
            <person name="Jaros S."/>
            <person name="Januszkiewicz K."/>
            <person name="Wedrychowicz H."/>
        </authorList>
    </citation>
    <scope>NUCLEOTIDE SEQUENCE [LARGE SCALE GENOMIC DNA]</scope>
    <source>
        <strain evidence="8 9">DSM 18899</strain>
    </source>
</reference>
<dbReference type="Pfam" id="PF03724">
    <property type="entry name" value="META"/>
    <property type="match status" value="1"/>
</dbReference>
<keyword evidence="3" id="KW-0564">Palmitate</keyword>
<evidence type="ECO:0000256" key="3">
    <source>
        <dbReference type="ARBA" id="ARBA00023139"/>
    </source>
</evidence>
<feature type="domain" description="DUF306" evidence="6">
    <location>
        <begin position="42"/>
        <end position="147"/>
    </location>
</feature>
<dbReference type="EMBL" id="FPKR01000016">
    <property type="protein sequence ID" value="SFZ79341.1"/>
    <property type="molecule type" value="Genomic_DNA"/>
</dbReference>
<dbReference type="AlphaFoldDB" id="A0A1K2HRL9"/>
<evidence type="ECO:0000256" key="5">
    <source>
        <dbReference type="SAM" id="SignalP"/>
    </source>
</evidence>
<evidence type="ECO:0000259" key="7">
    <source>
        <dbReference type="Pfam" id="PF09864"/>
    </source>
</evidence>
<evidence type="ECO:0000259" key="6">
    <source>
        <dbReference type="Pfam" id="PF03724"/>
    </source>
</evidence>
<evidence type="ECO:0000256" key="4">
    <source>
        <dbReference type="ARBA" id="ARBA00023288"/>
    </source>
</evidence>
<dbReference type="PANTHER" id="PTHR35535">
    <property type="entry name" value="HEAT SHOCK PROTEIN HSLJ"/>
    <property type="match status" value="1"/>
</dbReference>
<dbReference type="Proteomes" id="UP000186513">
    <property type="component" value="Unassembled WGS sequence"/>
</dbReference>
<dbReference type="SUPFAM" id="SSF141488">
    <property type="entry name" value="YdhA-like"/>
    <property type="match status" value="1"/>
</dbReference>
<feature type="signal peptide" evidence="5">
    <location>
        <begin position="1"/>
        <end position="19"/>
    </location>
</feature>
<dbReference type="InterPro" id="IPR018660">
    <property type="entry name" value="MliC"/>
</dbReference>
<name>A0A1K2HRL9_9NEIS</name>
<sequence>MRASLLLLGILTLAGCASQSGPAGTASPSSVLGDLFSADPKLLGTRWVWGDSSTASGRQPAPRSGIYLLDFSSAQFIRVTADCNRGSAKYTLDGKAFKAGPVALTRMACAPGGQAGRFTAELARAERAEIKDGELLLSQTAATASTMRFLALQSRRYECAGKLKFGLVDLPGKDVALEFDGRYYRAAAVTVASGVAYEGQGVRFHGKGDEAMLDLGEQALRGCKLQPGKS</sequence>
<evidence type="ECO:0000313" key="9">
    <source>
        <dbReference type="Proteomes" id="UP000186513"/>
    </source>
</evidence>
<keyword evidence="1 5" id="KW-0732">Signal</keyword>
<keyword evidence="8" id="KW-0346">Stress response</keyword>
<protein>
    <submittedName>
        <fullName evidence="8">Heat shock protein HslJ</fullName>
    </submittedName>
</protein>
<dbReference type="InterPro" id="IPR038670">
    <property type="entry name" value="HslJ-like_sf"/>
</dbReference>
<evidence type="ECO:0000256" key="2">
    <source>
        <dbReference type="ARBA" id="ARBA00023136"/>
    </source>
</evidence>
<dbReference type="InterPro" id="IPR036328">
    <property type="entry name" value="MliC_sf"/>
</dbReference>
<keyword evidence="2" id="KW-0472">Membrane</keyword>
<dbReference type="RefSeq" id="WP_072430002.1">
    <property type="nucleotide sequence ID" value="NZ_FPKR01000016.1"/>
</dbReference>
<organism evidence="8 9">
    <name type="scientific">Chitinimonas taiwanensis DSM 18899</name>
    <dbReference type="NCBI Taxonomy" id="1121279"/>
    <lineage>
        <taxon>Bacteria</taxon>
        <taxon>Pseudomonadati</taxon>
        <taxon>Pseudomonadota</taxon>
        <taxon>Betaproteobacteria</taxon>
        <taxon>Neisseriales</taxon>
        <taxon>Chitinibacteraceae</taxon>
        <taxon>Chitinimonas</taxon>
    </lineage>
</organism>
<proteinExistence type="predicted"/>
<keyword evidence="4" id="KW-0449">Lipoprotein</keyword>
<gene>
    <name evidence="8" type="ORF">SAMN02745887_03522</name>
</gene>
<dbReference type="Gene3D" id="2.40.128.200">
    <property type="match status" value="1"/>
</dbReference>
<dbReference type="Pfam" id="PF09864">
    <property type="entry name" value="MliC"/>
    <property type="match status" value="1"/>
</dbReference>
<evidence type="ECO:0000313" key="8">
    <source>
        <dbReference type="EMBL" id="SFZ79341.1"/>
    </source>
</evidence>
<keyword evidence="9" id="KW-1185">Reference proteome</keyword>
<dbReference type="InterPro" id="IPR053147">
    <property type="entry name" value="Hsp_HslJ-like"/>
</dbReference>
<dbReference type="Gene3D" id="2.40.128.270">
    <property type="match status" value="1"/>
</dbReference>
<dbReference type="STRING" id="1121279.SAMN02745887_03522"/>
<feature type="chain" id="PRO_5012588887" evidence="5">
    <location>
        <begin position="20"/>
        <end position="230"/>
    </location>
</feature>
<dbReference type="InterPro" id="IPR005184">
    <property type="entry name" value="DUF306_Meta_HslJ"/>
</dbReference>
<feature type="domain" description="C-type lysozyme inhibitor" evidence="7">
    <location>
        <begin position="157"/>
        <end position="219"/>
    </location>
</feature>
<dbReference type="PANTHER" id="PTHR35535:SF2">
    <property type="entry name" value="DUF306 DOMAIN-CONTAINING PROTEIN"/>
    <property type="match status" value="1"/>
</dbReference>
<dbReference type="PROSITE" id="PS51257">
    <property type="entry name" value="PROKAR_LIPOPROTEIN"/>
    <property type="match status" value="1"/>
</dbReference>